<keyword evidence="3" id="KW-0862">Zinc</keyword>
<sequence>MLDFPDSKMDSTISAELPLHLENSLVDETLFSNHSKIFKELLPPKSGEIQENGAHKNHTGLIDVFNTVVDDDFHFPVMGHVSWKRDNYLWDTEAMVAHPLSSRPSGNGYSGFNGGSACSQTEDEAADACQSLLLDGSPNKIELPIGKSTKVKKEPNGTQEDLLVSSKYGVRTESQVPAGKLGKVCRVPDCTTLDLSDASNYCVRHRICQQHVKSLRVEFDGIPRRFCQKCTRFHTLDEFDGTKRTCRKGLKSQKRRRLLKNSKGEEDGGPGAGRGLTLAEETLPPVETVEESSTKPSSPSTLAYLPNGMPTPSHTLNNPELSVSLPLPTAPVVSAPGSTSTASAAGVHSVPIPAPTSTSAAPPPASTSVPVPVAPKSTTVGALPFASSSPEEEGRINLEKQVTELAAALRQVQGQLAARSPSPPHENTSPWRHSPTENGNGAYGATNCIDLGNNYDPAGAAAQAETHAQLMEASARAARAEAQEFASQGPVLTADSKVGLVGVLFKFLDSSPETLPANLSDGLKHWMTTQTSWSSSDIRPGCVELSVEYIVDRERIETLAASGVKGLAKSLVDSPLRDFLDSSEVRVKAFREWLPLASWKLELSPRHIPEKTESFELIRVEPTCLSTSQASTLTVYGRFPIGTEVIVRGMAAEAFPVTVQGPETVTHGSKVWGPNKMIVTLPSSRRSQVLFVEVRHKGVETGSTVNICNDRELVSELQLAEKLLVARAERDGSEVWKADGARFTHICLLIGVAMSWKSGKVLDTKILLPAMQFAASNGFVETTKRLLDVARACKSSSEEYLERTNSPLLDAILYNKAETAAVLLSSKLTEFVGCPISVESCSGLMPLQLAALNPAATDIWNLLTDTSAGALAALAVGKELTTRLTDADLFNAKKFLAFVRLKLKAAISLVQHCVEEKVEAGFQDRQLILEQTVDDLYIIVHHEDCKKLSSGVVRLGLDFAQVALTDLGQNSLKGCSVLELLGLDEDIYQETEESDQSEPQFVEGTFSCGGCCFDTEEDSEEEEDVLMIFQVFAKVLGLGAAESPLVVAEPKEERLESLQLPGSTGYVMTLTWMCRAIR</sequence>
<keyword evidence="7" id="KW-1185">Reference proteome</keyword>
<evidence type="ECO:0000256" key="3">
    <source>
        <dbReference type="ARBA" id="ARBA00022833"/>
    </source>
</evidence>
<evidence type="ECO:0000256" key="2">
    <source>
        <dbReference type="ARBA" id="ARBA00022771"/>
    </source>
</evidence>
<dbReference type="Proteomes" id="UP001190700">
    <property type="component" value="Unassembled WGS sequence"/>
</dbReference>
<feature type="region of interest" description="Disordered" evidence="4">
    <location>
        <begin position="354"/>
        <end position="373"/>
    </location>
</feature>
<gene>
    <name evidence="6" type="ORF">CYMTET_15921</name>
</gene>
<protein>
    <recommendedName>
        <fullName evidence="5">SBP-type domain-containing protein</fullName>
    </recommendedName>
</protein>
<dbReference type="Gene3D" id="4.10.1100.10">
    <property type="entry name" value="Transcription factor, SBP-box domain"/>
    <property type="match status" value="1"/>
</dbReference>
<feature type="domain" description="SBP-type" evidence="5">
    <location>
        <begin position="182"/>
        <end position="260"/>
    </location>
</feature>
<keyword evidence="2" id="KW-0863">Zinc-finger</keyword>
<evidence type="ECO:0000313" key="7">
    <source>
        <dbReference type="Proteomes" id="UP001190700"/>
    </source>
</evidence>
<name>A0AAE0GDE3_9CHLO</name>
<dbReference type="InterPro" id="IPR004333">
    <property type="entry name" value="SBP_dom"/>
</dbReference>
<dbReference type="PANTHER" id="PTHR31251:SF169">
    <property type="entry name" value="SQUAMOSA PROMOTER-BINDING-LIKE PROTEIN 8"/>
    <property type="match status" value="1"/>
</dbReference>
<dbReference type="InterPro" id="IPR044817">
    <property type="entry name" value="SBP-like"/>
</dbReference>
<dbReference type="GO" id="GO:0003677">
    <property type="term" value="F:DNA binding"/>
    <property type="evidence" value="ECO:0007669"/>
    <property type="project" value="InterPro"/>
</dbReference>
<feature type="compositionally biased region" description="Polar residues" evidence="4">
    <location>
        <begin position="310"/>
        <end position="321"/>
    </location>
</feature>
<accession>A0AAE0GDE3</accession>
<evidence type="ECO:0000256" key="1">
    <source>
        <dbReference type="ARBA" id="ARBA00022723"/>
    </source>
</evidence>
<evidence type="ECO:0000256" key="4">
    <source>
        <dbReference type="SAM" id="MobiDB-lite"/>
    </source>
</evidence>
<reference evidence="6 7" key="1">
    <citation type="journal article" date="2015" name="Genome Biol. Evol.">
        <title>Comparative Genomics of a Bacterivorous Green Alga Reveals Evolutionary Causalities and Consequences of Phago-Mixotrophic Mode of Nutrition.</title>
        <authorList>
            <person name="Burns J.A."/>
            <person name="Paasch A."/>
            <person name="Narechania A."/>
            <person name="Kim E."/>
        </authorList>
    </citation>
    <scope>NUCLEOTIDE SEQUENCE [LARGE SCALE GENOMIC DNA]</scope>
    <source>
        <strain evidence="6 7">PLY_AMNH</strain>
    </source>
</reference>
<feature type="region of interest" description="Disordered" evidence="4">
    <location>
        <begin position="412"/>
        <end position="439"/>
    </location>
</feature>
<dbReference type="Pfam" id="PF03110">
    <property type="entry name" value="SBP"/>
    <property type="match status" value="1"/>
</dbReference>
<evidence type="ECO:0000259" key="5">
    <source>
        <dbReference type="PROSITE" id="PS51141"/>
    </source>
</evidence>
<feature type="compositionally biased region" description="Polar residues" evidence="4">
    <location>
        <begin position="425"/>
        <end position="439"/>
    </location>
</feature>
<organism evidence="6 7">
    <name type="scientific">Cymbomonas tetramitiformis</name>
    <dbReference type="NCBI Taxonomy" id="36881"/>
    <lineage>
        <taxon>Eukaryota</taxon>
        <taxon>Viridiplantae</taxon>
        <taxon>Chlorophyta</taxon>
        <taxon>Pyramimonadophyceae</taxon>
        <taxon>Pyramimonadales</taxon>
        <taxon>Pyramimonadaceae</taxon>
        <taxon>Cymbomonas</taxon>
    </lineage>
</organism>
<evidence type="ECO:0000313" key="6">
    <source>
        <dbReference type="EMBL" id="KAK3275983.1"/>
    </source>
</evidence>
<feature type="compositionally biased region" description="Basic residues" evidence="4">
    <location>
        <begin position="250"/>
        <end position="260"/>
    </location>
</feature>
<dbReference type="PROSITE" id="PS51141">
    <property type="entry name" value="ZF_SBP"/>
    <property type="match status" value="1"/>
</dbReference>
<dbReference type="PANTHER" id="PTHR31251">
    <property type="entry name" value="SQUAMOSA PROMOTER-BINDING-LIKE PROTEIN 4"/>
    <property type="match status" value="1"/>
</dbReference>
<feature type="region of interest" description="Disordered" evidence="4">
    <location>
        <begin position="250"/>
        <end position="322"/>
    </location>
</feature>
<dbReference type="SUPFAM" id="SSF103612">
    <property type="entry name" value="SBT domain"/>
    <property type="match status" value="1"/>
</dbReference>
<dbReference type="AlphaFoldDB" id="A0AAE0GDE3"/>
<keyword evidence="1" id="KW-0479">Metal-binding</keyword>
<dbReference type="GO" id="GO:0005634">
    <property type="term" value="C:nucleus"/>
    <property type="evidence" value="ECO:0007669"/>
    <property type="project" value="InterPro"/>
</dbReference>
<dbReference type="GO" id="GO:0008270">
    <property type="term" value="F:zinc ion binding"/>
    <property type="evidence" value="ECO:0007669"/>
    <property type="project" value="UniProtKB-KW"/>
</dbReference>
<dbReference type="EMBL" id="LGRX02006853">
    <property type="protein sequence ID" value="KAK3275983.1"/>
    <property type="molecule type" value="Genomic_DNA"/>
</dbReference>
<comment type="caution">
    <text evidence="6">The sequence shown here is derived from an EMBL/GenBank/DDBJ whole genome shotgun (WGS) entry which is preliminary data.</text>
</comment>
<dbReference type="InterPro" id="IPR036893">
    <property type="entry name" value="SBP_sf"/>
</dbReference>
<proteinExistence type="predicted"/>